<keyword evidence="3 4" id="KW-0456">Lyase</keyword>
<dbReference type="NCBIfam" id="NF002017">
    <property type="entry name" value="PRK00823.1-2"/>
    <property type="match status" value="1"/>
</dbReference>
<dbReference type="SUPFAM" id="SSF55248">
    <property type="entry name" value="PCD-like"/>
    <property type="match status" value="1"/>
</dbReference>
<dbReference type="EC" id="4.2.1.96" evidence="4"/>
<dbReference type="Gene3D" id="3.30.1360.20">
    <property type="entry name" value="Transcriptional coactivator/pterin dehydratase"/>
    <property type="match status" value="1"/>
</dbReference>
<evidence type="ECO:0000256" key="4">
    <source>
        <dbReference type="HAMAP-Rule" id="MF_00434"/>
    </source>
</evidence>
<reference evidence="5" key="1">
    <citation type="journal article" date="2020" name="mSystems">
        <title>Genome- and Community-Level Interaction Insights into Carbon Utilization and Element Cycling Functions of Hydrothermarchaeota in Hydrothermal Sediment.</title>
        <authorList>
            <person name="Zhou Z."/>
            <person name="Liu Y."/>
            <person name="Xu W."/>
            <person name="Pan J."/>
            <person name="Luo Z.H."/>
            <person name="Li M."/>
        </authorList>
    </citation>
    <scope>NUCLEOTIDE SEQUENCE [LARGE SCALE GENOMIC DNA]</scope>
    <source>
        <strain evidence="5">SpSt-381</strain>
    </source>
</reference>
<name>A0A832MMR3_UNCEI</name>
<dbReference type="Pfam" id="PF01329">
    <property type="entry name" value="Pterin_4a"/>
    <property type="match status" value="1"/>
</dbReference>
<comment type="caution">
    <text evidence="5">The sequence shown here is derived from an EMBL/GenBank/DDBJ whole genome shotgun (WGS) entry which is preliminary data.</text>
</comment>
<comment type="similarity">
    <text evidence="2 4">Belongs to the pterin-4-alpha-carbinolamine dehydratase family.</text>
</comment>
<gene>
    <name evidence="5" type="ORF">ENR23_11620</name>
</gene>
<sequence length="102" mass="11516">MTHAPARLTDAEVQDALLALPAWRAEGGKLRRTYAFRDFVEAWGFMSSAALIVQQMDHHPEWSNVYNQVHVSLVTHDAHGVTARDVELARRLEALAARWGRP</sequence>
<evidence type="ECO:0000256" key="3">
    <source>
        <dbReference type="ARBA" id="ARBA00023239"/>
    </source>
</evidence>
<dbReference type="InterPro" id="IPR001533">
    <property type="entry name" value="Pterin_deHydtase"/>
</dbReference>
<evidence type="ECO:0000256" key="1">
    <source>
        <dbReference type="ARBA" id="ARBA00001554"/>
    </source>
</evidence>
<dbReference type="GO" id="GO:0008124">
    <property type="term" value="F:4-alpha-hydroxytetrahydrobiopterin dehydratase activity"/>
    <property type="evidence" value="ECO:0007669"/>
    <property type="project" value="UniProtKB-UniRule"/>
</dbReference>
<proteinExistence type="inferred from homology"/>
<dbReference type="AlphaFoldDB" id="A0A832MMR3"/>
<evidence type="ECO:0000256" key="2">
    <source>
        <dbReference type="ARBA" id="ARBA00006472"/>
    </source>
</evidence>
<evidence type="ECO:0000313" key="5">
    <source>
        <dbReference type="EMBL" id="HGZ44046.1"/>
    </source>
</evidence>
<dbReference type="InterPro" id="IPR036428">
    <property type="entry name" value="PCD_sf"/>
</dbReference>
<dbReference type="EMBL" id="DSQF01000022">
    <property type="protein sequence ID" value="HGZ44046.1"/>
    <property type="molecule type" value="Genomic_DNA"/>
</dbReference>
<dbReference type="NCBIfam" id="NF002018">
    <property type="entry name" value="PRK00823.1-3"/>
    <property type="match status" value="1"/>
</dbReference>
<accession>A0A832MMR3</accession>
<dbReference type="PANTHER" id="PTHR12599">
    <property type="entry name" value="PTERIN-4-ALPHA-CARBINOLAMINE DEHYDRATASE"/>
    <property type="match status" value="1"/>
</dbReference>
<comment type="catalytic activity">
    <reaction evidence="1 4">
        <text>(4aS,6R)-4a-hydroxy-L-erythro-5,6,7,8-tetrahydrobiopterin = (6R)-L-erythro-6,7-dihydrobiopterin + H2O</text>
        <dbReference type="Rhea" id="RHEA:11920"/>
        <dbReference type="ChEBI" id="CHEBI:15377"/>
        <dbReference type="ChEBI" id="CHEBI:15642"/>
        <dbReference type="ChEBI" id="CHEBI:43120"/>
        <dbReference type="EC" id="4.2.1.96"/>
    </reaction>
</comment>
<dbReference type="HAMAP" id="MF_00434">
    <property type="entry name" value="Pterin_4_alpha"/>
    <property type="match status" value="1"/>
</dbReference>
<organism evidence="5">
    <name type="scientific">Eiseniibacteriota bacterium</name>
    <dbReference type="NCBI Taxonomy" id="2212470"/>
    <lineage>
        <taxon>Bacteria</taxon>
        <taxon>Candidatus Eiseniibacteriota</taxon>
    </lineage>
</organism>
<dbReference type="PANTHER" id="PTHR12599:SF0">
    <property type="entry name" value="PTERIN-4-ALPHA-CARBINOLAMINE DEHYDRATASE"/>
    <property type="match status" value="1"/>
</dbReference>
<protein>
    <recommendedName>
        <fullName evidence="4">Putative pterin-4-alpha-carbinolamine dehydratase</fullName>
        <shortName evidence="4">PHS</shortName>
        <ecNumber evidence="4">4.2.1.96</ecNumber>
    </recommendedName>
    <alternativeName>
        <fullName evidence="4">4-alpha-hydroxy-tetrahydropterin dehydratase</fullName>
    </alternativeName>
    <alternativeName>
        <fullName evidence="4">Pterin carbinolamine dehydratase</fullName>
        <shortName evidence="4">PCD</shortName>
    </alternativeName>
</protein>
<dbReference type="GO" id="GO:0006729">
    <property type="term" value="P:tetrahydrobiopterin biosynthetic process"/>
    <property type="evidence" value="ECO:0007669"/>
    <property type="project" value="InterPro"/>
</dbReference>